<keyword evidence="2" id="KW-1185">Reference proteome</keyword>
<comment type="caution">
    <text evidence="1">The sequence shown here is derived from an EMBL/GenBank/DDBJ whole genome shotgun (WGS) entry which is preliminary data.</text>
</comment>
<sequence length="215" mass="24066">MNNRTKQWQHIAILLAALGTGYHLHSVAWELAGLSAITLLFFFVPIAVGKQNQLRIPLFVQIILLIMIYFPIVYPPIASIPHFEFILHCGSSLTTAGIGFLLIYSQSGYDIGEPVLTPSFIAWFTLCFAITAGALWEIVEFLIDSLFKTDMQRSRSLEIIYGIKDTRLGVLDTMEDLLIDGAMSLLAFYAVKIGLGILLRMNNKKVNLKEEKGIE</sequence>
<reference evidence="1" key="1">
    <citation type="submission" date="2019-03" db="EMBL/GenBank/DDBJ databases">
        <title>Candidatus Syntrophosphaera thermopropionivorans: a novel player in syntrophic propionate oxidation during anaerobic digestion.</title>
        <authorList>
            <person name="Dyksma S."/>
        </authorList>
    </citation>
    <scope>NUCLEOTIDE SEQUENCE</scope>
    <source>
        <strain evidence="1">W5</strain>
    </source>
</reference>
<organism evidence="1 2">
    <name type="scientific">Candidatus Syntrophosphaera thermopropionivorans</name>
    <dbReference type="NCBI Taxonomy" id="2593015"/>
    <lineage>
        <taxon>Bacteria</taxon>
        <taxon>Pseudomonadati</taxon>
        <taxon>Candidatus Cloacimonadota</taxon>
        <taxon>Candidatus Cloacimonadia</taxon>
        <taxon>Candidatus Cloacimonadales</taxon>
        <taxon>Candidatus Cloacimonadaceae</taxon>
        <taxon>Candidatus Syntrophosphaera</taxon>
    </lineage>
</organism>
<dbReference type="Proteomes" id="UP000294588">
    <property type="component" value="Unassembled WGS sequence"/>
</dbReference>
<gene>
    <name evidence="1" type="ORF">E0946_01855</name>
</gene>
<accession>A0AC61QKJ0</accession>
<protein>
    <submittedName>
        <fullName evidence="1">Uncharacterized protein</fullName>
    </submittedName>
</protein>
<evidence type="ECO:0000313" key="2">
    <source>
        <dbReference type="Proteomes" id="UP000294588"/>
    </source>
</evidence>
<evidence type="ECO:0000313" key="1">
    <source>
        <dbReference type="EMBL" id="TDF74195.1"/>
    </source>
</evidence>
<dbReference type="EMBL" id="SMOG01000002">
    <property type="protein sequence ID" value="TDF74195.1"/>
    <property type="molecule type" value="Genomic_DNA"/>
</dbReference>
<proteinExistence type="predicted"/>
<name>A0AC61QKJ0_9BACT</name>